<evidence type="ECO:0000313" key="3">
    <source>
        <dbReference type="Proteomes" id="UP000037069"/>
    </source>
</evidence>
<feature type="region of interest" description="Disordered" evidence="1">
    <location>
        <begin position="269"/>
        <end position="314"/>
    </location>
</feature>
<protein>
    <submittedName>
        <fullName evidence="2">Uncharacterized protein</fullName>
    </submittedName>
</protein>
<evidence type="ECO:0000313" key="2">
    <source>
        <dbReference type="EMBL" id="KNC24243.1"/>
    </source>
</evidence>
<feature type="region of interest" description="Disordered" evidence="1">
    <location>
        <begin position="191"/>
        <end position="251"/>
    </location>
</feature>
<dbReference type="EMBL" id="JRES01001249">
    <property type="protein sequence ID" value="KNC24243.1"/>
    <property type="molecule type" value="Genomic_DNA"/>
</dbReference>
<sequence length="1829" mass="207225">MPRLLAAEYVYSGALDDSYNDYVITTSSPPIAHATRHPLEPTQQMNPAMPSNIATARSLSPSAEETSAANTQPATGIKLPEQQIHTISSSEEDDEYVVEENTIEEEITNISSDECGDFEGFDDYTTPNSSGLINDASQEDLNNSSNYLKRPSQIDFNEYHEDSEGVVEAIEVDEDEEIAIGDEGQIMYLSREEITPTKTPACRYEPHTPNKRKKQDHETHYNAISPTQLKTPPDQIVEVNSDSTTNSLKQKRQQINTKFQLNLSQQQNHQKFNNPNHNKCSTESTSEFPVSSPSNPQQPRGGGKYPPRPPLLKNTLPADSFERQLAMITACNPQMTLAEKIQSWDCDDELSDVDDVNRFDEEFKRLEKQKKLEIKQREKSGRLKNTEMKIYDFYTFRQMILSNMKEQKNQKYNSGGQMGAGSGFGTAGGKCIESSGSESSKSVIHVDDRPSTSAVAQQQLQQRRSKPQLNLETGEPKKRVIKEVPKRNQNSTTPPQTSSSDNDCFQNSNKPSGHNKLTARQIKQHNKLLCPSSSEEAISQDVPTPVQLKSNNKCATVTVKNVYKKSPTKLPALPIKPNETVTDNPRIVTDEEIDSVFRLHRLNRERDKCNSSLVNEPEEQPSSIIQMRLDFATENKTDSLMAKKQELFKTPIIPQKYLSNSPSLTENQRQTTASPTKNITSNDERIQKSPELANVSAKPIEQFRNVSSPDKPEKMVNGNDDEDDSAGVYHQQHEFCNYLGLTGMSTATAMANAVAELAQCNLARRSMRVLRQQQQERRDKSAKMEKQLEALKMKQLKEIRKREKDNANDVTPAVMETEITTIKSDEGSHSQTSEPTTSLKEPIKKTSNNSTTKSSTKSQNSFSIVKKEPEIKILCHIAAKNKEEAVKLSQDCIKEITQPIRETLMRQVKLRKSITKTTEKGEENECDEEKLNENVNEINNKMQIKNVQKTECYVEDMPKRTLRSPRLSGGKTLLRNTRTRSQIPNESKQNHETSSFVCKLETVDDSISISKSLDTKCDTPCLKVENLKEEMLEQNSNGDELSIIKPAIHLVASTPSSIIQQKLQMALEESRKSKPSIFIVQALECKKEQVKSLDNLHSTTTAISEEEQLQTTDMNNTLKKSLKVENKFNKNHLKQGTKTRKGKNYPTFKRRLRKRKIIVIKTIKPKQKSYASLHEIKRELRSSPRINENNNRKSLVNNQVNNNGKYAQPNKTSTLNEAKSYRTVHTETKDLEIYLDKQNSQTKTRLMAKASALLERSRMTLRGNCNTSINKSKLTSQIQRSKLSLHGTRTQILRPRLVKATSEKRKFKTTSSSSTKLLYEPVKTNKTLKHTNIPKMNLLENENVVVSSTTNNFDERPTHEPLPTPITLKSLHNAASYVIASSPIQTKDQFTQCNTNSGVQYLNTAPLPTQTMRNPLKSDYGVVLHIYHEVDILIVIQERLVSFWKCSKLINLLSVLPTSKTTACAHSTVLQQGGTTSTLPKQNLMDNCCNNQIRQPALSSTLGESNTCGEWIQLGDLRRLNHDFEISVPYANRICLHNSTPIYLEMRARQLPKNQRDCNLLSMYINIYYYHDEDMIAKCNSIPLDTIQSDINSVNYTTLIDSRYFIMTWPQENLLGKTRSGLCKYSLTPQLDTLASIREFKSMRHTIRYLECMSDDKLIGFGETQVTIWDHRSGDVLMNFDLEIPMGKNLGSIYFVSQDIEQNNMLILHQYRHLQNDTAPQLMTLACSVTHNQPTYRVLQEISLPVPAFSNIKSSIKSVDHLIVIADNEDELWISNANPRLLTVMKTLGVGKRFYNREKTQLIELNEKTLNLNTITNHILQLAAGKEDV</sequence>
<gene>
    <name evidence="2" type="ORF">FF38_13689</name>
</gene>
<feature type="compositionally biased region" description="Polar residues" evidence="1">
    <location>
        <begin position="657"/>
        <end position="681"/>
    </location>
</feature>
<organism evidence="2 3">
    <name type="scientific">Lucilia cuprina</name>
    <name type="common">Green bottle fly</name>
    <name type="synonym">Australian sheep blowfly</name>
    <dbReference type="NCBI Taxonomy" id="7375"/>
    <lineage>
        <taxon>Eukaryota</taxon>
        <taxon>Metazoa</taxon>
        <taxon>Ecdysozoa</taxon>
        <taxon>Arthropoda</taxon>
        <taxon>Hexapoda</taxon>
        <taxon>Insecta</taxon>
        <taxon>Pterygota</taxon>
        <taxon>Neoptera</taxon>
        <taxon>Endopterygota</taxon>
        <taxon>Diptera</taxon>
        <taxon>Brachycera</taxon>
        <taxon>Muscomorpha</taxon>
        <taxon>Oestroidea</taxon>
        <taxon>Calliphoridae</taxon>
        <taxon>Luciliinae</taxon>
        <taxon>Lucilia</taxon>
    </lineage>
</organism>
<keyword evidence="3" id="KW-1185">Reference proteome</keyword>
<feature type="compositionally biased region" description="Polar residues" evidence="1">
    <location>
        <begin position="57"/>
        <end position="74"/>
    </location>
</feature>
<comment type="caution">
    <text evidence="2">The sequence shown here is derived from an EMBL/GenBank/DDBJ whole genome shotgun (WGS) entry which is preliminary data.</text>
</comment>
<evidence type="ECO:0000256" key="1">
    <source>
        <dbReference type="SAM" id="MobiDB-lite"/>
    </source>
</evidence>
<feature type="compositionally biased region" description="Polar residues" evidence="1">
    <location>
        <begin position="269"/>
        <end position="295"/>
    </location>
</feature>
<reference evidence="2 3" key="1">
    <citation type="journal article" date="2015" name="Nat. Commun.">
        <title>Lucilia cuprina genome unlocks parasitic fly biology to underpin future interventions.</title>
        <authorList>
            <person name="Anstead C.A."/>
            <person name="Korhonen P.K."/>
            <person name="Young N.D."/>
            <person name="Hall R.S."/>
            <person name="Jex A.R."/>
            <person name="Murali S.C."/>
            <person name="Hughes D.S."/>
            <person name="Lee S.F."/>
            <person name="Perry T."/>
            <person name="Stroehlein A.J."/>
            <person name="Ansell B.R."/>
            <person name="Breugelmans B."/>
            <person name="Hofmann A."/>
            <person name="Qu J."/>
            <person name="Dugan S."/>
            <person name="Lee S.L."/>
            <person name="Chao H."/>
            <person name="Dinh H."/>
            <person name="Han Y."/>
            <person name="Doddapaneni H.V."/>
            <person name="Worley K.C."/>
            <person name="Muzny D.M."/>
            <person name="Ioannidis P."/>
            <person name="Waterhouse R.M."/>
            <person name="Zdobnov E.M."/>
            <person name="James P.J."/>
            <person name="Bagnall N.H."/>
            <person name="Kotze A.C."/>
            <person name="Gibbs R.A."/>
            <person name="Richards S."/>
            <person name="Batterham P."/>
            <person name="Gasser R.B."/>
        </authorList>
    </citation>
    <scope>NUCLEOTIDE SEQUENCE [LARGE SCALE GENOMIC DNA]</scope>
    <source>
        <strain evidence="2 3">LS</strain>
        <tissue evidence="2">Full body</tissue>
    </source>
</reference>
<feature type="compositionally biased region" description="Low complexity" evidence="1">
    <location>
        <begin position="488"/>
        <end position="503"/>
    </location>
</feature>
<feature type="compositionally biased region" description="Polar residues" evidence="1">
    <location>
        <begin position="238"/>
        <end position="251"/>
    </location>
</feature>
<dbReference type="OMA" id="HETHYNA"/>
<accession>A0A0L0BW42</accession>
<feature type="compositionally biased region" description="Low complexity" evidence="1">
    <location>
        <begin position="845"/>
        <end position="861"/>
    </location>
</feature>
<name>A0A0L0BW42_LUCCU</name>
<dbReference type="STRING" id="7375.A0A0L0BW42"/>
<feature type="region of interest" description="Disordered" evidence="1">
    <location>
        <begin position="57"/>
        <end position="82"/>
    </location>
</feature>
<proteinExistence type="predicted"/>
<feature type="region of interest" description="Disordered" evidence="1">
    <location>
        <begin position="657"/>
        <end position="726"/>
    </location>
</feature>
<dbReference type="OrthoDB" id="7853844at2759"/>
<feature type="compositionally biased region" description="Low complexity" evidence="1">
    <location>
        <begin position="433"/>
        <end position="442"/>
    </location>
</feature>
<feature type="region of interest" description="Disordered" evidence="1">
    <location>
        <begin position="819"/>
        <end position="862"/>
    </location>
</feature>
<dbReference type="Proteomes" id="UP000037069">
    <property type="component" value="Unassembled WGS sequence"/>
</dbReference>
<feature type="region of interest" description="Disordered" evidence="1">
    <location>
        <begin position="431"/>
        <end position="515"/>
    </location>
</feature>
<feature type="compositionally biased region" description="Polar residues" evidence="1">
    <location>
        <begin position="829"/>
        <end position="839"/>
    </location>
</feature>
<feature type="compositionally biased region" description="Basic and acidic residues" evidence="1">
    <location>
        <begin position="474"/>
        <end position="486"/>
    </location>
</feature>